<evidence type="ECO:0000256" key="1">
    <source>
        <dbReference type="SAM" id="Phobius"/>
    </source>
</evidence>
<proteinExistence type="predicted"/>
<feature type="transmembrane region" description="Helical" evidence="1">
    <location>
        <begin position="1245"/>
        <end position="1262"/>
    </location>
</feature>
<feature type="chain" id="PRO_5035842801" description="Transmembrane protein" evidence="2">
    <location>
        <begin position="19"/>
        <end position="1287"/>
    </location>
</feature>
<evidence type="ECO:0000256" key="2">
    <source>
        <dbReference type="SAM" id="SignalP"/>
    </source>
</evidence>
<keyword evidence="1" id="KW-0812">Transmembrane</keyword>
<keyword evidence="1" id="KW-1133">Transmembrane helix</keyword>
<protein>
    <recommendedName>
        <fullName evidence="5">Transmembrane protein</fullName>
    </recommendedName>
</protein>
<comment type="caution">
    <text evidence="3">The sequence shown here is derived from an EMBL/GenBank/DDBJ whole genome shotgun (WGS) entry which is preliminary data.</text>
</comment>
<gene>
    <name evidence="3" type="ORF">POCTA_138.1.T0790227</name>
</gene>
<accession>A0A8S1W3I5</accession>
<organism evidence="3 4">
    <name type="scientific">Paramecium octaurelia</name>
    <dbReference type="NCBI Taxonomy" id="43137"/>
    <lineage>
        <taxon>Eukaryota</taxon>
        <taxon>Sar</taxon>
        <taxon>Alveolata</taxon>
        <taxon>Ciliophora</taxon>
        <taxon>Intramacronucleata</taxon>
        <taxon>Oligohymenophorea</taxon>
        <taxon>Peniculida</taxon>
        <taxon>Parameciidae</taxon>
        <taxon>Paramecium</taxon>
    </lineage>
</organism>
<evidence type="ECO:0008006" key="5">
    <source>
        <dbReference type="Google" id="ProtNLM"/>
    </source>
</evidence>
<keyword evidence="2" id="KW-0732">Signal</keyword>
<reference evidence="3" key="1">
    <citation type="submission" date="2021-01" db="EMBL/GenBank/DDBJ databases">
        <authorList>
            <consortium name="Genoscope - CEA"/>
            <person name="William W."/>
        </authorList>
    </citation>
    <scope>NUCLEOTIDE SEQUENCE</scope>
</reference>
<name>A0A8S1W3I5_PAROT</name>
<dbReference type="OrthoDB" id="311225at2759"/>
<evidence type="ECO:0000313" key="3">
    <source>
        <dbReference type="EMBL" id="CAD8182795.1"/>
    </source>
</evidence>
<evidence type="ECO:0000313" key="4">
    <source>
        <dbReference type="Proteomes" id="UP000683925"/>
    </source>
</evidence>
<keyword evidence="4" id="KW-1185">Reference proteome</keyword>
<dbReference type="EMBL" id="CAJJDP010000078">
    <property type="protein sequence ID" value="CAD8182795.1"/>
    <property type="molecule type" value="Genomic_DNA"/>
</dbReference>
<keyword evidence="1" id="KW-0472">Membrane</keyword>
<feature type="signal peptide" evidence="2">
    <location>
        <begin position="1"/>
        <end position="18"/>
    </location>
</feature>
<sequence length="1287" mass="153032">MGIIFILLVCLQIHLNSSKLPCQDQQFQPFFSCYQQISSCYFLEGDDEDYSKIQHIDNQIIKPSFIISCEEDPIFIKIIDSLDQNKKIQEKLLCSLFRNLEYFIVCTSFDLVQNEDQITTNEKFRFGTKIASTENCDEMDINEDGGLNLFCLSQSTLKQYSLNLSSRNTTLILEIDFQDQLLDNCKLKYYQWKQNVYIVVFYHCSSWKVLLFNKSEMKTLLEASKKDKIIQIQTLSFINDVTFCKSIEKMLFIYLIENNFYLEIKVNGELKYLLFQHTKRIHKLLLQTKCSITVLVDSLEDINQNISHSTIIRQINLNLTNPNHNIYFNSDILYLQQESELTVFLNLYINQTYQIGKTQLHFFQFDNIFCQFDQSKNGLQFYRYYKFSSLIKPKKKYLFLVFSWKLFQKNAVQNCFRLLKNNATKEEKLVKLITLHKICQSNFQSIIFKSEPQTLFKNSSFTISNNKSSINVSIRINNKFLDSCLQMPKLFHIQGNVEFLKINLPDYIVFQNKTNFYIFNCTQNKILISVNRVKFDVLESDENYYIVEKNNNSHFLRIIQLNPNSEFQLNIKFDEAIIRAEQIAQNVFIYLNNSNQLPIIYQNYVSDSYRKYLQKSLQSSEPILFYFESQNLKVIQYPNVIAVEDSGYVACFNFLEDQIISIQIQSSINKDCLIVAIQIITRSLTLNYFNDHYIHQISNYTFSDYQFSYPFVYKLNFQHLAILMKRNQEFYIALFQFNISFLYLQDIIATDSTYFTFSQSNLLYSSNKQWMFRFTNYFQIDIESDDKFSTELSQFYQTDLYPGKKEQQSIQLNILIYNLCYKLYPFRDLFRFEIQQNEILKLNISDIFLGPINSLSLVSSSSLVLNGPFQFIRKLEYCSLNTSSFCIQKYNIKSQTQEHTFKAIIMNNQVYEIINNHPNEMNNYIIFINQSYYLWFSQFSQNLQIQLIQCSGLIDEYCNVISDINEKLQIKSIVGENVMRTGNLIKLQITLKQIFIYFEDINFIEVPITGKILDVRFIEGQKDQSQYLFLQQKDKNSSEVELIIYSINLNHYSLLYYLSISKELQIELSKFRQQGFKFLKLVSCIQVANLTKIKLFMRNQHFTYLYYLMLDRQNNQIQLESQKSIRNWGTFDFGIDQFTLDYFDENILVLKELKDKQFQYYDLREEKSFYDYFHKSMNQIITKRINTTHFIFFHNSIFHLGTIGYQIEQQNLSQSNYNIELYASNDISEEKALFQILLITSKNQFTILLIQLLCLIFIIFYLRNMKTSNQNQNKRCSNLQVTQFRNI</sequence>
<dbReference type="Proteomes" id="UP000683925">
    <property type="component" value="Unassembled WGS sequence"/>
</dbReference>